<keyword evidence="5 7" id="KW-1133">Transmembrane helix</keyword>
<organism evidence="9 10">
    <name type="scientific">Solihabitans fulvus</name>
    <dbReference type="NCBI Taxonomy" id="1892852"/>
    <lineage>
        <taxon>Bacteria</taxon>
        <taxon>Bacillati</taxon>
        <taxon>Actinomycetota</taxon>
        <taxon>Actinomycetes</taxon>
        <taxon>Pseudonocardiales</taxon>
        <taxon>Pseudonocardiaceae</taxon>
        <taxon>Solihabitans</taxon>
    </lineage>
</organism>
<dbReference type="PROSITE" id="PS50850">
    <property type="entry name" value="MFS"/>
    <property type="match status" value="1"/>
</dbReference>
<evidence type="ECO:0000256" key="6">
    <source>
        <dbReference type="ARBA" id="ARBA00023136"/>
    </source>
</evidence>
<dbReference type="Gene3D" id="1.20.1250.20">
    <property type="entry name" value="MFS general substrate transporter like domains"/>
    <property type="match status" value="1"/>
</dbReference>
<keyword evidence="2" id="KW-0813">Transport</keyword>
<evidence type="ECO:0000259" key="8">
    <source>
        <dbReference type="PROSITE" id="PS50850"/>
    </source>
</evidence>
<dbReference type="InterPro" id="IPR036259">
    <property type="entry name" value="MFS_trans_sf"/>
</dbReference>
<gene>
    <name evidence="9" type="ORF">F0L68_25050</name>
</gene>
<dbReference type="GO" id="GO:0022857">
    <property type="term" value="F:transmembrane transporter activity"/>
    <property type="evidence" value="ECO:0007669"/>
    <property type="project" value="InterPro"/>
</dbReference>
<evidence type="ECO:0000313" key="10">
    <source>
        <dbReference type="Proteomes" id="UP000323454"/>
    </source>
</evidence>
<feature type="transmembrane region" description="Helical" evidence="7">
    <location>
        <begin position="365"/>
        <end position="382"/>
    </location>
</feature>
<dbReference type="EMBL" id="VUOB01000045">
    <property type="protein sequence ID" value="KAA2257567.1"/>
    <property type="molecule type" value="Genomic_DNA"/>
</dbReference>
<feature type="transmembrane region" description="Helical" evidence="7">
    <location>
        <begin position="267"/>
        <end position="289"/>
    </location>
</feature>
<feature type="transmembrane region" description="Helical" evidence="7">
    <location>
        <begin position="388"/>
        <end position="406"/>
    </location>
</feature>
<dbReference type="PANTHER" id="PTHR23513">
    <property type="entry name" value="INTEGRAL MEMBRANE EFFLUX PROTEIN-RELATED"/>
    <property type="match status" value="1"/>
</dbReference>
<feature type="transmembrane region" description="Helical" evidence="7">
    <location>
        <begin position="301"/>
        <end position="319"/>
    </location>
</feature>
<feature type="transmembrane region" description="Helical" evidence="7">
    <location>
        <begin position="93"/>
        <end position="119"/>
    </location>
</feature>
<reference evidence="9 10" key="2">
    <citation type="submission" date="2019-09" db="EMBL/GenBank/DDBJ databases">
        <authorList>
            <person name="Jin C."/>
        </authorList>
    </citation>
    <scope>NUCLEOTIDE SEQUENCE [LARGE SCALE GENOMIC DNA]</scope>
    <source>
        <strain evidence="9 10">AN110305</strain>
    </source>
</reference>
<dbReference type="Pfam" id="PF05977">
    <property type="entry name" value="MFS_3"/>
    <property type="match status" value="1"/>
</dbReference>
<sequence>MSEDTTNAAAGSATVEPPPVPLRRNADFIRLWLGAGISRFGSTVGMVAYPLLALWYTGSPTATGLVSFAAALPNFLVQLPAGALVDRLDRRKLMLWCDILGGLAIASVAVAVSLGHVWIPHLMVAAFLEITRGIFYDLAERATVRNVVPPEQLSAALAQNEARGYAIGLVGQPGSALLFTIGRWIPFAFTAVADVVAVVCVLLIRRSFRPTVTGPQAKLHIEIKEGMVWLWRHKIARILSGMFAGSNLVFQVLSLAVMVIIRDNGDSPTVVGIVTAVGGIGGFCGALVAPRWNKRVSLHRTLAVGYAVWTLLVPLVAFVRSPVALAALLAGIAFVTSVFSVAAWTFQVQNTPDELQGRVNGTGRFLASGANALGALVGGFLLEKAGVTWTGVLLGGAVLLITLAVASSATLRAEAHSDGPDQTT</sequence>
<dbReference type="Proteomes" id="UP000323454">
    <property type="component" value="Unassembled WGS sequence"/>
</dbReference>
<proteinExistence type="predicted"/>
<evidence type="ECO:0000313" key="9">
    <source>
        <dbReference type="EMBL" id="KAA2257567.1"/>
    </source>
</evidence>
<evidence type="ECO:0000256" key="2">
    <source>
        <dbReference type="ARBA" id="ARBA00022448"/>
    </source>
</evidence>
<dbReference type="CDD" id="cd06173">
    <property type="entry name" value="MFS_MefA_like"/>
    <property type="match status" value="1"/>
</dbReference>
<dbReference type="OrthoDB" id="4544213at2"/>
<feature type="transmembrane region" description="Helical" evidence="7">
    <location>
        <begin position="184"/>
        <end position="204"/>
    </location>
</feature>
<evidence type="ECO:0000256" key="3">
    <source>
        <dbReference type="ARBA" id="ARBA00022475"/>
    </source>
</evidence>
<accession>A0A5B2X2Q2</accession>
<dbReference type="InterPro" id="IPR020846">
    <property type="entry name" value="MFS_dom"/>
</dbReference>
<feature type="transmembrane region" description="Helical" evidence="7">
    <location>
        <begin position="62"/>
        <end position="81"/>
    </location>
</feature>
<dbReference type="RefSeq" id="WP_149852246.1">
    <property type="nucleotide sequence ID" value="NZ_VUOB01000045.1"/>
</dbReference>
<feature type="transmembrane region" description="Helical" evidence="7">
    <location>
        <begin position="31"/>
        <end position="56"/>
    </location>
</feature>
<evidence type="ECO:0000256" key="1">
    <source>
        <dbReference type="ARBA" id="ARBA00004651"/>
    </source>
</evidence>
<comment type="subcellular location">
    <subcellularLocation>
        <location evidence="1">Cell membrane</location>
        <topology evidence="1">Multi-pass membrane protein</topology>
    </subcellularLocation>
</comment>
<dbReference type="AlphaFoldDB" id="A0A5B2X2Q2"/>
<keyword evidence="3" id="KW-1003">Cell membrane</keyword>
<dbReference type="SUPFAM" id="SSF103473">
    <property type="entry name" value="MFS general substrate transporter"/>
    <property type="match status" value="1"/>
</dbReference>
<dbReference type="InterPro" id="IPR010290">
    <property type="entry name" value="TM_effector"/>
</dbReference>
<protein>
    <submittedName>
        <fullName evidence="9">MFS transporter</fullName>
    </submittedName>
</protein>
<feature type="transmembrane region" description="Helical" evidence="7">
    <location>
        <begin position="238"/>
        <end position="261"/>
    </location>
</feature>
<dbReference type="PANTHER" id="PTHR23513:SF6">
    <property type="entry name" value="MAJOR FACILITATOR SUPERFAMILY ASSOCIATED DOMAIN-CONTAINING PROTEIN"/>
    <property type="match status" value="1"/>
</dbReference>
<evidence type="ECO:0000256" key="7">
    <source>
        <dbReference type="SAM" id="Phobius"/>
    </source>
</evidence>
<reference evidence="9 10" key="1">
    <citation type="submission" date="2019-09" db="EMBL/GenBank/DDBJ databases">
        <title>Goodfellowia gen. nov., a new genus of the Pseudonocardineae related to Actinoalloteichus, containing Goodfellowia coeruleoviolacea gen. nov., comb. nov. gen. nov., comb. nov.</title>
        <authorList>
            <person name="Labeda D."/>
        </authorList>
    </citation>
    <scope>NUCLEOTIDE SEQUENCE [LARGE SCALE GENOMIC DNA]</scope>
    <source>
        <strain evidence="9 10">AN110305</strain>
    </source>
</reference>
<comment type="caution">
    <text evidence="9">The sequence shown here is derived from an EMBL/GenBank/DDBJ whole genome shotgun (WGS) entry which is preliminary data.</text>
</comment>
<evidence type="ECO:0000256" key="4">
    <source>
        <dbReference type="ARBA" id="ARBA00022692"/>
    </source>
</evidence>
<feature type="transmembrane region" description="Helical" evidence="7">
    <location>
        <begin position="325"/>
        <end position="344"/>
    </location>
</feature>
<dbReference type="GO" id="GO:0005886">
    <property type="term" value="C:plasma membrane"/>
    <property type="evidence" value="ECO:0007669"/>
    <property type="project" value="UniProtKB-SubCell"/>
</dbReference>
<name>A0A5B2X2Q2_9PSEU</name>
<feature type="domain" description="Major facilitator superfamily (MFS) profile" evidence="8">
    <location>
        <begin position="27"/>
        <end position="414"/>
    </location>
</feature>
<evidence type="ECO:0000256" key="5">
    <source>
        <dbReference type="ARBA" id="ARBA00022989"/>
    </source>
</evidence>
<keyword evidence="4 7" id="KW-0812">Transmembrane</keyword>
<keyword evidence="6 7" id="KW-0472">Membrane</keyword>
<keyword evidence="10" id="KW-1185">Reference proteome</keyword>